<organism evidence="2 3">
    <name type="scientific">Actinocorallia herbida</name>
    <dbReference type="NCBI Taxonomy" id="58109"/>
    <lineage>
        <taxon>Bacteria</taxon>
        <taxon>Bacillati</taxon>
        <taxon>Actinomycetota</taxon>
        <taxon>Actinomycetes</taxon>
        <taxon>Streptosporangiales</taxon>
        <taxon>Thermomonosporaceae</taxon>
        <taxon>Actinocorallia</taxon>
    </lineage>
</organism>
<gene>
    <name evidence="2" type="ORF">EDD29_0033</name>
</gene>
<name>A0A3N1CMN7_9ACTN</name>
<accession>A0A3N1CMN7</accession>
<dbReference type="Proteomes" id="UP000272400">
    <property type="component" value="Unassembled WGS sequence"/>
</dbReference>
<feature type="region of interest" description="Disordered" evidence="1">
    <location>
        <begin position="1"/>
        <end position="27"/>
    </location>
</feature>
<dbReference type="EMBL" id="RJKE01000001">
    <property type="protein sequence ID" value="ROO82553.1"/>
    <property type="molecule type" value="Genomic_DNA"/>
</dbReference>
<dbReference type="AlphaFoldDB" id="A0A3N1CMN7"/>
<comment type="caution">
    <text evidence="2">The sequence shown here is derived from an EMBL/GenBank/DDBJ whole genome shotgun (WGS) entry which is preliminary data.</text>
</comment>
<proteinExistence type="predicted"/>
<evidence type="ECO:0000256" key="1">
    <source>
        <dbReference type="SAM" id="MobiDB-lite"/>
    </source>
</evidence>
<feature type="compositionally biased region" description="Basic and acidic residues" evidence="1">
    <location>
        <begin position="10"/>
        <end position="27"/>
    </location>
</feature>
<protein>
    <submittedName>
        <fullName evidence="2">Uncharacterized protein</fullName>
    </submittedName>
</protein>
<keyword evidence="3" id="KW-1185">Reference proteome</keyword>
<dbReference type="OrthoDB" id="3428907at2"/>
<evidence type="ECO:0000313" key="2">
    <source>
        <dbReference type="EMBL" id="ROO82553.1"/>
    </source>
</evidence>
<reference evidence="2 3" key="1">
    <citation type="submission" date="2018-11" db="EMBL/GenBank/DDBJ databases">
        <title>Sequencing the genomes of 1000 actinobacteria strains.</title>
        <authorList>
            <person name="Klenk H.-P."/>
        </authorList>
    </citation>
    <scope>NUCLEOTIDE SEQUENCE [LARGE SCALE GENOMIC DNA]</scope>
    <source>
        <strain evidence="2 3">DSM 44254</strain>
    </source>
</reference>
<sequence>MPITANSRWRKGDRDAGAREGHNEQTREMRRAWAVAALAPVEEQILAALAAGGRIAEVAEAHGVTSVALHGRASWDVDWSRRLDAALMEGRDETLDHGRRGTYRHQGCRCPECRAAQHS</sequence>
<dbReference type="RefSeq" id="WP_123661565.1">
    <property type="nucleotide sequence ID" value="NZ_RJKE01000001.1"/>
</dbReference>
<evidence type="ECO:0000313" key="3">
    <source>
        <dbReference type="Proteomes" id="UP000272400"/>
    </source>
</evidence>